<protein>
    <submittedName>
        <fullName evidence="1">Uncharacterized protein</fullName>
    </submittedName>
</protein>
<evidence type="ECO:0000313" key="1">
    <source>
        <dbReference type="EMBL" id="QOE32786.1"/>
    </source>
</evidence>
<reference evidence="1 2" key="1">
    <citation type="submission" date="2020-07" db="EMBL/GenBank/DDBJ databases">
        <title>Complete genome sequence of Achromobacter sp. phage Mano.</title>
        <authorList>
            <person name="Bartz M.L."/>
            <person name="Yao G.W."/>
            <person name="Le T."/>
            <person name="Gonzalez C."/>
            <person name="Young R."/>
            <person name="Liu M."/>
        </authorList>
    </citation>
    <scope>NUCLEOTIDE SEQUENCE [LARGE SCALE GENOMIC DNA]</scope>
</reference>
<proteinExistence type="predicted"/>
<sequence>MGKIFGYEWDSIQRAQQGDMSGLRRRVSNAHSDDWTPADQEALDKFKTIADLEAAGFYGVADRARRQGKAA</sequence>
<keyword evidence="2" id="KW-1185">Reference proteome</keyword>
<dbReference type="Proteomes" id="UP000516893">
    <property type="component" value="Segment"/>
</dbReference>
<gene>
    <name evidence="1" type="ORF">CPT_Mano_054</name>
</gene>
<dbReference type="EMBL" id="MT708550">
    <property type="protein sequence ID" value="QOE32786.1"/>
    <property type="molecule type" value="Genomic_DNA"/>
</dbReference>
<evidence type="ECO:0000313" key="2">
    <source>
        <dbReference type="Proteomes" id="UP000516893"/>
    </source>
</evidence>
<name>A0A7L8G6E1_9CAUD</name>
<accession>A0A7L8G6E1</accession>
<organism evidence="1 2">
    <name type="scientific">Achromobacter phage Mano</name>
    <dbReference type="NCBI Taxonomy" id="2767570"/>
    <lineage>
        <taxon>Viruses</taxon>
        <taxon>Duplodnaviria</taxon>
        <taxon>Heunggongvirae</taxon>
        <taxon>Uroviricota</taxon>
        <taxon>Caudoviricetes</taxon>
        <taxon>Manovirus</taxon>
        <taxon>Manovirus Mano</taxon>
    </lineage>
</organism>